<proteinExistence type="predicted"/>
<evidence type="ECO:0000313" key="4">
    <source>
        <dbReference type="Proteomes" id="UP000326509"/>
    </source>
</evidence>
<organism evidence="3 4">
    <name type="scientific">Patiriisocius marinus</name>
    <dbReference type="NCBI Taxonomy" id="1397112"/>
    <lineage>
        <taxon>Bacteria</taxon>
        <taxon>Pseudomonadati</taxon>
        <taxon>Bacteroidota</taxon>
        <taxon>Flavobacteriia</taxon>
        <taxon>Flavobacteriales</taxon>
        <taxon>Flavobacteriaceae</taxon>
        <taxon>Patiriisocius</taxon>
    </lineage>
</organism>
<dbReference type="InterPro" id="IPR000866">
    <property type="entry name" value="AhpC/TSA"/>
</dbReference>
<dbReference type="RefSeq" id="WP_151672804.1">
    <property type="nucleotide sequence ID" value="NZ_BKCG01000001.1"/>
</dbReference>
<dbReference type="GO" id="GO:0016209">
    <property type="term" value="F:antioxidant activity"/>
    <property type="evidence" value="ECO:0007669"/>
    <property type="project" value="InterPro"/>
</dbReference>
<comment type="caution">
    <text evidence="3">The sequence shown here is derived from an EMBL/GenBank/DDBJ whole genome shotgun (WGS) entry which is preliminary data.</text>
</comment>
<feature type="domain" description="Thioredoxin" evidence="2">
    <location>
        <begin position="94"/>
        <end position="233"/>
    </location>
</feature>
<protein>
    <recommendedName>
        <fullName evidence="2">Thioredoxin domain-containing protein</fullName>
    </recommendedName>
</protein>
<gene>
    <name evidence="3" type="ORF">ULMA_08540</name>
</gene>
<dbReference type="AlphaFoldDB" id="A0A5J4IVA7"/>
<name>A0A5J4IVA7_9FLAO</name>
<dbReference type="PROSITE" id="PS51352">
    <property type="entry name" value="THIOREDOXIN_2"/>
    <property type="match status" value="1"/>
</dbReference>
<dbReference type="InterPro" id="IPR036249">
    <property type="entry name" value="Thioredoxin-like_sf"/>
</dbReference>
<dbReference type="Proteomes" id="UP000326509">
    <property type="component" value="Unassembled WGS sequence"/>
</dbReference>
<evidence type="ECO:0000259" key="2">
    <source>
        <dbReference type="PROSITE" id="PS51352"/>
    </source>
</evidence>
<accession>A0A5J4IVA7</accession>
<evidence type="ECO:0000256" key="1">
    <source>
        <dbReference type="SAM" id="SignalP"/>
    </source>
</evidence>
<dbReference type="Pfam" id="PF00578">
    <property type="entry name" value="AhpC-TSA"/>
    <property type="match status" value="1"/>
</dbReference>
<dbReference type="CDD" id="cd02966">
    <property type="entry name" value="TlpA_like_family"/>
    <property type="match status" value="1"/>
</dbReference>
<dbReference type="InterPro" id="IPR050553">
    <property type="entry name" value="Thioredoxin_ResA/DsbE_sf"/>
</dbReference>
<keyword evidence="4" id="KW-1185">Reference proteome</keyword>
<dbReference type="OrthoDB" id="9815205at2"/>
<reference evidence="3 4" key="1">
    <citation type="submission" date="2019-08" db="EMBL/GenBank/DDBJ databases">
        <title>Draft genome sequence of Ulvibacter marinus type strain NBRC 109484.</title>
        <authorList>
            <person name="Kawano K."/>
            <person name="Ushijima N."/>
            <person name="Kihara M."/>
            <person name="Itoh H."/>
        </authorList>
    </citation>
    <scope>NUCLEOTIDE SEQUENCE [LARGE SCALE GENOMIC DNA]</scope>
    <source>
        <strain evidence="3 4">NBRC 109484</strain>
    </source>
</reference>
<sequence length="233" mass="26365">MKNLILTLLFGLFISSQVIAQEPPQSIQINDQTIIKDPQGNDVGLTDFMTMMDSKEWSLEPKNNADGTNYIQLIKLSEEEQKLMVQSRMPKENDFNGHTLPYFNMIDRNGNIIKTDNTEGKVVVFNFWFATCPPCIKEIPELNEVYEKYKNNDNIVFAAVTFEKEEKIARFQTKHNLKYPIVGKEGSFSQAVTRGAYPTNVIVKRDGTIQEYISGGMVGIGKQIEAAIEAALE</sequence>
<dbReference type="EMBL" id="BKCG01000001">
    <property type="protein sequence ID" value="GER58746.1"/>
    <property type="molecule type" value="Genomic_DNA"/>
</dbReference>
<dbReference type="PANTHER" id="PTHR42852:SF17">
    <property type="entry name" value="THIOREDOXIN-LIKE PROTEIN HI_1115"/>
    <property type="match status" value="1"/>
</dbReference>
<dbReference type="SUPFAM" id="SSF52833">
    <property type="entry name" value="Thioredoxin-like"/>
    <property type="match status" value="1"/>
</dbReference>
<evidence type="ECO:0000313" key="3">
    <source>
        <dbReference type="EMBL" id="GER58746.1"/>
    </source>
</evidence>
<keyword evidence="1" id="KW-0732">Signal</keyword>
<dbReference type="PANTHER" id="PTHR42852">
    <property type="entry name" value="THIOL:DISULFIDE INTERCHANGE PROTEIN DSBE"/>
    <property type="match status" value="1"/>
</dbReference>
<dbReference type="InterPro" id="IPR013766">
    <property type="entry name" value="Thioredoxin_domain"/>
</dbReference>
<dbReference type="Gene3D" id="3.40.30.10">
    <property type="entry name" value="Glutaredoxin"/>
    <property type="match status" value="1"/>
</dbReference>
<feature type="signal peptide" evidence="1">
    <location>
        <begin position="1"/>
        <end position="20"/>
    </location>
</feature>
<feature type="chain" id="PRO_5023871623" description="Thioredoxin domain-containing protein" evidence="1">
    <location>
        <begin position="21"/>
        <end position="233"/>
    </location>
</feature>
<dbReference type="GO" id="GO:0016491">
    <property type="term" value="F:oxidoreductase activity"/>
    <property type="evidence" value="ECO:0007669"/>
    <property type="project" value="InterPro"/>
</dbReference>